<comment type="catalytic activity">
    <reaction evidence="10">
        <text>glucuronate acceptor + UDP-alpha-D-glucuronate = acceptor beta-D-glucuronoside + UDP + H(+)</text>
        <dbReference type="Rhea" id="RHEA:21032"/>
        <dbReference type="ChEBI" id="CHEBI:15378"/>
        <dbReference type="ChEBI" id="CHEBI:58052"/>
        <dbReference type="ChEBI" id="CHEBI:58223"/>
        <dbReference type="ChEBI" id="CHEBI:132367"/>
        <dbReference type="ChEBI" id="CHEBI:132368"/>
        <dbReference type="EC" id="2.4.1.17"/>
    </reaction>
</comment>
<sequence>MPVVMIGKRDECIGVKLTKDVVIVEAGEETIEQQKGDTTNDGNLQAFWYASMDSTNARAMNNWFGEALQASCRHFHSRRDIFNQMKSKNFDAAILEPISMCGLGYVKALGIEKVILASSFMFFDAILPYIGEPLDFSSVPGAFGASGEQMTMAERYENWMVTKEIIASLEATYDEEMKAYRQYSGKTLPDWRELLPQASLFFVNSNPFLDFPRQVLQKTIPIGGISINLEWIRDQKLSTEWEEILTKRPHSMLISFGSMIKSSHMPEKWRNGLLETIRSMPDVTFIWKYESDDVSFANGVSNIHFSKWVPQTALLNDHRLTAFVSHGGLGSTMELAYSGKPSILIPIFADQIRNANMLARHRGVIHLRKKLLENAESVRKAFNDVLFDETYKRNASKLANVLANQPYSPKDNVIKYTEFLGL</sequence>
<dbReference type="WBParaSite" id="Csp11.Scaffold566.g4096.t1">
    <property type="protein sequence ID" value="Csp11.Scaffold566.g4096.t1"/>
    <property type="gene ID" value="Csp11.Scaffold566.g4096"/>
</dbReference>
<dbReference type="InterPro" id="IPR050271">
    <property type="entry name" value="UDP-glycosyltransferase"/>
</dbReference>
<evidence type="ECO:0000256" key="6">
    <source>
        <dbReference type="ARBA" id="ARBA00022692"/>
    </source>
</evidence>
<comment type="similarity">
    <text evidence="2">Belongs to the UDP-glycosyltransferase family.</text>
</comment>
<dbReference type="STRING" id="1561998.A0A1I7TAQ6"/>
<evidence type="ECO:0000256" key="9">
    <source>
        <dbReference type="ARBA" id="ARBA00023136"/>
    </source>
</evidence>
<dbReference type="Gene3D" id="3.40.50.2000">
    <property type="entry name" value="Glycogen Phosphorylase B"/>
    <property type="match status" value="1"/>
</dbReference>
<keyword evidence="5" id="KW-0808">Transferase</keyword>
<dbReference type="PANTHER" id="PTHR48043:SF14">
    <property type="entry name" value="UDP-GLUCURONOSYLTRANSFERASE-RELATED"/>
    <property type="match status" value="1"/>
</dbReference>
<dbReference type="Pfam" id="PF00201">
    <property type="entry name" value="UDPGT"/>
    <property type="match status" value="1"/>
</dbReference>
<comment type="subcellular location">
    <subcellularLocation>
        <location evidence="1">Membrane</location>
        <topology evidence="1">Single-pass membrane protein</topology>
    </subcellularLocation>
</comment>
<keyword evidence="7" id="KW-0732">Signal</keyword>
<dbReference type="FunFam" id="3.40.50.2000:FF:000038">
    <property type="entry name" value="UDP-GlucuronosylTransferase"/>
    <property type="match status" value="1"/>
</dbReference>
<reference evidence="12" key="1">
    <citation type="submission" date="2016-11" db="UniProtKB">
        <authorList>
            <consortium name="WormBaseParasite"/>
        </authorList>
    </citation>
    <scope>IDENTIFICATION</scope>
</reference>
<evidence type="ECO:0000256" key="7">
    <source>
        <dbReference type="ARBA" id="ARBA00022729"/>
    </source>
</evidence>
<evidence type="ECO:0000313" key="12">
    <source>
        <dbReference type="WBParaSite" id="Csp11.Scaffold566.g4096.t1"/>
    </source>
</evidence>
<dbReference type="EC" id="2.4.1.17" evidence="3"/>
<dbReference type="InterPro" id="IPR002213">
    <property type="entry name" value="UDP_glucos_trans"/>
</dbReference>
<evidence type="ECO:0000256" key="10">
    <source>
        <dbReference type="ARBA" id="ARBA00047475"/>
    </source>
</evidence>
<keyword evidence="11" id="KW-1185">Reference proteome</keyword>
<evidence type="ECO:0000256" key="8">
    <source>
        <dbReference type="ARBA" id="ARBA00022989"/>
    </source>
</evidence>
<keyword evidence="8" id="KW-1133">Transmembrane helix</keyword>
<evidence type="ECO:0000256" key="1">
    <source>
        <dbReference type="ARBA" id="ARBA00004167"/>
    </source>
</evidence>
<proteinExistence type="inferred from homology"/>
<dbReference type="GO" id="GO:0015020">
    <property type="term" value="F:glucuronosyltransferase activity"/>
    <property type="evidence" value="ECO:0007669"/>
    <property type="project" value="UniProtKB-EC"/>
</dbReference>
<keyword evidence="9" id="KW-0472">Membrane</keyword>
<dbReference type="Proteomes" id="UP000095282">
    <property type="component" value="Unplaced"/>
</dbReference>
<organism evidence="11 12">
    <name type="scientific">Caenorhabditis tropicalis</name>
    <dbReference type="NCBI Taxonomy" id="1561998"/>
    <lineage>
        <taxon>Eukaryota</taxon>
        <taxon>Metazoa</taxon>
        <taxon>Ecdysozoa</taxon>
        <taxon>Nematoda</taxon>
        <taxon>Chromadorea</taxon>
        <taxon>Rhabditida</taxon>
        <taxon>Rhabditina</taxon>
        <taxon>Rhabditomorpha</taxon>
        <taxon>Rhabditoidea</taxon>
        <taxon>Rhabditidae</taxon>
        <taxon>Peloderinae</taxon>
        <taxon>Caenorhabditis</taxon>
    </lineage>
</organism>
<evidence type="ECO:0000256" key="5">
    <source>
        <dbReference type="ARBA" id="ARBA00022679"/>
    </source>
</evidence>
<protein>
    <recommendedName>
        <fullName evidence="3">glucuronosyltransferase</fullName>
        <ecNumber evidence="3">2.4.1.17</ecNumber>
    </recommendedName>
</protein>
<evidence type="ECO:0000256" key="3">
    <source>
        <dbReference type="ARBA" id="ARBA00012544"/>
    </source>
</evidence>
<name>A0A1I7TAQ6_9PELO</name>
<evidence type="ECO:0000256" key="4">
    <source>
        <dbReference type="ARBA" id="ARBA00022676"/>
    </source>
</evidence>
<keyword evidence="4" id="KW-0328">Glycosyltransferase</keyword>
<dbReference type="PANTHER" id="PTHR48043">
    <property type="entry name" value="EG:EG0003.4 PROTEIN-RELATED"/>
    <property type="match status" value="1"/>
</dbReference>
<keyword evidence="6" id="KW-0812">Transmembrane</keyword>
<dbReference type="SUPFAM" id="SSF53756">
    <property type="entry name" value="UDP-Glycosyltransferase/glycogen phosphorylase"/>
    <property type="match status" value="1"/>
</dbReference>
<dbReference type="AlphaFoldDB" id="A0A1I7TAQ6"/>
<dbReference type="GO" id="GO:0016020">
    <property type="term" value="C:membrane"/>
    <property type="evidence" value="ECO:0007669"/>
    <property type="project" value="UniProtKB-SubCell"/>
</dbReference>
<evidence type="ECO:0000256" key="2">
    <source>
        <dbReference type="ARBA" id="ARBA00009995"/>
    </source>
</evidence>
<dbReference type="CDD" id="cd03784">
    <property type="entry name" value="GT1_Gtf-like"/>
    <property type="match status" value="1"/>
</dbReference>
<accession>A0A1I7TAQ6</accession>
<dbReference type="eggNOG" id="KOG1192">
    <property type="taxonomic scope" value="Eukaryota"/>
</dbReference>
<evidence type="ECO:0000313" key="11">
    <source>
        <dbReference type="Proteomes" id="UP000095282"/>
    </source>
</evidence>